<sequence>VLIAALAIMVTGCIFRIDIQQGNLLEESAIDQIEIGMTRSQVRFLLGTPMVADSFHQNRWDYTYYFQEGKSRETEQRWLIVYFAEDQVERIEKDVPISPST</sequence>
<feature type="non-terminal residue" evidence="5">
    <location>
        <position position="1"/>
    </location>
</feature>
<dbReference type="HAMAP" id="MF_00925">
    <property type="entry name" value="OM_assembly_BamE"/>
    <property type="match status" value="1"/>
</dbReference>
<keyword evidence="1" id="KW-0732">Signal</keyword>
<dbReference type="InterPro" id="IPR007450">
    <property type="entry name" value="BamE_dom"/>
</dbReference>
<proteinExistence type="inferred from homology"/>
<evidence type="ECO:0000313" key="5">
    <source>
        <dbReference type="EMBL" id="SVB56166.1"/>
    </source>
</evidence>
<gene>
    <name evidence="5" type="ORF">METZ01_LOCUS209020</name>
</gene>
<keyword evidence="3" id="KW-0998">Cell outer membrane</keyword>
<protein>
    <recommendedName>
        <fullName evidence="4">Outer membrane protein assembly factor BamE domain-containing protein</fullName>
    </recommendedName>
</protein>
<dbReference type="GO" id="GO:0051205">
    <property type="term" value="P:protein insertion into membrane"/>
    <property type="evidence" value="ECO:0007669"/>
    <property type="project" value="TreeGrafter"/>
</dbReference>
<dbReference type="AlphaFoldDB" id="A0A382EZK1"/>
<dbReference type="PANTHER" id="PTHR37482:SF1">
    <property type="entry name" value="OUTER MEMBRANE PROTEIN ASSEMBLY FACTOR BAME"/>
    <property type="match status" value="1"/>
</dbReference>
<dbReference type="GO" id="GO:0030674">
    <property type="term" value="F:protein-macromolecule adaptor activity"/>
    <property type="evidence" value="ECO:0007669"/>
    <property type="project" value="TreeGrafter"/>
</dbReference>
<accession>A0A382EZK1</accession>
<organism evidence="5">
    <name type="scientific">marine metagenome</name>
    <dbReference type="NCBI Taxonomy" id="408172"/>
    <lineage>
        <taxon>unclassified sequences</taxon>
        <taxon>metagenomes</taxon>
        <taxon>ecological metagenomes</taxon>
    </lineage>
</organism>
<evidence type="ECO:0000259" key="4">
    <source>
        <dbReference type="Pfam" id="PF04355"/>
    </source>
</evidence>
<evidence type="ECO:0000256" key="2">
    <source>
        <dbReference type="ARBA" id="ARBA00023136"/>
    </source>
</evidence>
<evidence type="ECO:0000256" key="3">
    <source>
        <dbReference type="ARBA" id="ARBA00023237"/>
    </source>
</evidence>
<keyword evidence="2" id="KW-0472">Membrane</keyword>
<dbReference type="PANTHER" id="PTHR37482">
    <property type="entry name" value="OUTER MEMBRANE PROTEIN ASSEMBLY FACTOR BAME"/>
    <property type="match status" value="1"/>
</dbReference>
<feature type="domain" description="Outer membrane protein assembly factor BamE" evidence="4">
    <location>
        <begin position="22"/>
        <end position="92"/>
    </location>
</feature>
<dbReference type="Pfam" id="PF04355">
    <property type="entry name" value="BamE"/>
    <property type="match status" value="1"/>
</dbReference>
<name>A0A382EZK1_9ZZZZ</name>
<dbReference type="EMBL" id="UINC01047202">
    <property type="protein sequence ID" value="SVB56166.1"/>
    <property type="molecule type" value="Genomic_DNA"/>
</dbReference>
<dbReference type="GO" id="GO:0043165">
    <property type="term" value="P:Gram-negative-bacterium-type cell outer membrane assembly"/>
    <property type="evidence" value="ECO:0007669"/>
    <property type="project" value="TreeGrafter"/>
</dbReference>
<dbReference type="Gene3D" id="3.30.1450.10">
    <property type="match status" value="1"/>
</dbReference>
<reference evidence="5" key="1">
    <citation type="submission" date="2018-05" db="EMBL/GenBank/DDBJ databases">
        <authorList>
            <person name="Lanie J.A."/>
            <person name="Ng W.-L."/>
            <person name="Kazmierczak K.M."/>
            <person name="Andrzejewski T.M."/>
            <person name="Davidsen T.M."/>
            <person name="Wayne K.J."/>
            <person name="Tettelin H."/>
            <person name="Glass J.I."/>
            <person name="Rusch D."/>
            <person name="Podicherti R."/>
            <person name="Tsui H.-C.T."/>
            <person name="Winkler M.E."/>
        </authorList>
    </citation>
    <scope>NUCLEOTIDE SEQUENCE</scope>
</reference>
<dbReference type="InterPro" id="IPR026592">
    <property type="entry name" value="BamE"/>
</dbReference>
<evidence type="ECO:0000256" key="1">
    <source>
        <dbReference type="ARBA" id="ARBA00022729"/>
    </source>
</evidence>
<dbReference type="InterPro" id="IPR037873">
    <property type="entry name" value="BamE-like"/>
</dbReference>
<dbReference type="GO" id="GO:1990063">
    <property type="term" value="C:Bam protein complex"/>
    <property type="evidence" value="ECO:0007669"/>
    <property type="project" value="TreeGrafter"/>
</dbReference>